<dbReference type="Gene3D" id="1.20.5.170">
    <property type="match status" value="1"/>
</dbReference>
<comment type="similarity">
    <text evidence="1">Belongs to the ATG16 family.</text>
</comment>
<dbReference type="Proteomes" id="UP000827724">
    <property type="component" value="Unassembled WGS sequence"/>
</dbReference>
<keyword evidence="2" id="KW-0175">Coiled coil</keyword>
<sequence length="223" mass="25252">MPTWRDEYLSSLRESELNIPVNMELVQACSPNANSPPDWGRRLIIISPGSQMADRISSLEAEKLALESHVAGLGNNRSKSPSLQPGEAAANDPGVAQLRLDLAEALRSRGVAETRLRTTEEELDKLRAKTKQDSRSIKDLTAERTSLATKVNDREYELKEKRKLVEQVQDEMIALNLQLSMAEKERDRFKQENKELIDRWMKRMAQEADAMNLANEPRLGKGR</sequence>
<dbReference type="AlphaFoldDB" id="A0A9P8QIG1"/>
<dbReference type="EMBL" id="JAIWOZ010000007">
    <property type="protein sequence ID" value="KAH6603495.1"/>
    <property type="molecule type" value="Genomic_DNA"/>
</dbReference>
<evidence type="ECO:0000259" key="3">
    <source>
        <dbReference type="Pfam" id="PF08614"/>
    </source>
</evidence>
<protein>
    <recommendedName>
        <fullName evidence="3">Autophagy-related protein 16 domain-containing protein</fullName>
    </recommendedName>
</protein>
<organism evidence="4 5">
    <name type="scientific">Trichoderma cornu-damae</name>
    <dbReference type="NCBI Taxonomy" id="654480"/>
    <lineage>
        <taxon>Eukaryota</taxon>
        <taxon>Fungi</taxon>
        <taxon>Dikarya</taxon>
        <taxon>Ascomycota</taxon>
        <taxon>Pezizomycotina</taxon>
        <taxon>Sordariomycetes</taxon>
        <taxon>Hypocreomycetidae</taxon>
        <taxon>Hypocreales</taxon>
        <taxon>Hypocreaceae</taxon>
        <taxon>Trichoderma</taxon>
    </lineage>
</organism>
<dbReference type="Pfam" id="PF08614">
    <property type="entry name" value="ATG16"/>
    <property type="match status" value="1"/>
</dbReference>
<evidence type="ECO:0000313" key="5">
    <source>
        <dbReference type="Proteomes" id="UP000827724"/>
    </source>
</evidence>
<proteinExistence type="inferred from homology"/>
<dbReference type="CDD" id="cd22887">
    <property type="entry name" value="Atg16_CCD"/>
    <property type="match status" value="1"/>
</dbReference>
<feature type="domain" description="Autophagy-related protein 16" evidence="3">
    <location>
        <begin position="7"/>
        <end position="212"/>
    </location>
</feature>
<gene>
    <name evidence="4" type="ORF">Trco_008270</name>
</gene>
<dbReference type="InterPro" id="IPR013923">
    <property type="entry name" value="Autophagy-rel_prot_16_dom"/>
</dbReference>
<dbReference type="OrthoDB" id="8949486at2759"/>
<reference evidence="4" key="1">
    <citation type="submission" date="2021-08" db="EMBL/GenBank/DDBJ databases">
        <title>Chromosome-Level Trichoderma cornu-damae using Hi-C Data.</title>
        <authorList>
            <person name="Kim C.S."/>
        </authorList>
    </citation>
    <scope>NUCLEOTIDE SEQUENCE</scope>
    <source>
        <strain evidence="4">KA19-0412C</strain>
    </source>
</reference>
<evidence type="ECO:0000256" key="1">
    <source>
        <dbReference type="ARBA" id="ARBA00005331"/>
    </source>
</evidence>
<comment type="caution">
    <text evidence="4">The sequence shown here is derived from an EMBL/GenBank/DDBJ whole genome shotgun (WGS) entry which is preliminary data.</text>
</comment>
<keyword evidence="5" id="KW-1185">Reference proteome</keyword>
<accession>A0A9P8QIG1</accession>
<evidence type="ECO:0000256" key="2">
    <source>
        <dbReference type="SAM" id="Coils"/>
    </source>
</evidence>
<evidence type="ECO:0000313" key="4">
    <source>
        <dbReference type="EMBL" id="KAH6603495.1"/>
    </source>
</evidence>
<feature type="coiled-coil region" evidence="2">
    <location>
        <begin position="109"/>
        <end position="199"/>
    </location>
</feature>
<name>A0A9P8QIG1_9HYPO</name>